<name>A0A0K6HBN3_9GAMM</name>
<accession>A0A0K6HBN3</accession>
<sequence>MIRNIGVLVFSVWIATVAKTQEIQAVELPPQGDCQDVTYSHNKVSKWPLLLRLCHYSADEFNALIAEPVLEPNWLPTQVTYQGLANSLLDSRMASIALAHGQRWYSQLAANNATTTSVVQLTDFLSPYFGCAIVVTNDGFSDPCTNATWDKLGRLQTPVTGLANQSLRHFPFSIKEQTVYLGLADENLAWQPYSFEPNLHDASVPLLERVGKGLFWGLLTEVQALWPEVTKLGSLSETEQSHLFIMAVAKERGDAICWLVDQGLNPAATNEFGDNALTTANMIESEAMVELMTSLMNAQKKQVAH</sequence>
<proteinExistence type="predicted"/>
<dbReference type="Proteomes" id="UP000182598">
    <property type="component" value="Unassembled WGS sequence"/>
</dbReference>
<dbReference type="RefSeq" id="WP_055439722.1">
    <property type="nucleotide sequence ID" value="NZ_CYHB01000008.1"/>
</dbReference>
<keyword evidence="2" id="KW-1185">Reference proteome</keyword>
<gene>
    <name evidence="1" type="ORF">Ga0061064_2082</name>
</gene>
<reference evidence="2" key="1">
    <citation type="submission" date="2015-08" db="EMBL/GenBank/DDBJ databases">
        <authorList>
            <person name="Varghese N."/>
        </authorList>
    </citation>
    <scope>NUCLEOTIDE SEQUENCE [LARGE SCALE GENOMIC DNA]</scope>
    <source>
        <strain evidence="2">DSM 27808</strain>
    </source>
</reference>
<dbReference type="EMBL" id="CYHB01000008">
    <property type="protein sequence ID" value="CUA88160.1"/>
    <property type="molecule type" value="Genomic_DNA"/>
</dbReference>
<evidence type="ECO:0000313" key="2">
    <source>
        <dbReference type="Proteomes" id="UP000182598"/>
    </source>
</evidence>
<organism evidence="1 2">
    <name type="scientific">Pseudidiomarina woesei</name>
    <dbReference type="NCBI Taxonomy" id="1381080"/>
    <lineage>
        <taxon>Bacteria</taxon>
        <taxon>Pseudomonadati</taxon>
        <taxon>Pseudomonadota</taxon>
        <taxon>Gammaproteobacteria</taxon>
        <taxon>Alteromonadales</taxon>
        <taxon>Idiomarinaceae</taxon>
        <taxon>Pseudidiomarina</taxon>
    </lineage>
</organism>
<dbReference type="AlphaFoldDB" id="A0A0K6HBN3"/>
<evidence type="ECO:0000313" key="1">
    <source>
        <dbReference type="EMBL" id="CUA88160.1"/>
    </source>
</evidence>
<protein>
    <submittedName>
        <fullName evidence="1">Uncharacterized protein</fullName>
    </submittedName>
</protein>